<dbReference type="Proteomes" id="UP001159427">
    <property type="component" value="Unassembled WGS sequence"/>
</dbReference>
<name>A0ABN8LC77_9CNID</name>
<proteinExistence type="predicted"/>
<feature type="compositionally biased region" description="Acidic residues" evidence="1">
    <location>
        <begin position="282"/>
        <end position="331"/>
    </location>
</feature>
<gene>
    <name evidence="2" type="ORF">PEVE_00003337</name>
</gene>
<feature type="region of interest" description="Disordered" evidence="1">
    <location>
        <begin position="243"/>
        <end position="262"/>
    </location>
</feature>
<comment type="caution">
    <text evidence="2">The sequence shown here is derived from an EMBL/GenBank/DDBJ whole genome shotgun (WGS) entry which is preliminary data.</text>
</comment>
<feature type="compositionally biased region" description="Polar residues" evidence="1">
    <location>
        <begin position="361"/>
        <end position="381"/>
    </location>
</feature>
<accession>A0ABN8LC77</accession>
<feature type="compositionally biased region" description="Basic and acidic residues" evidence="1">
    <location>
        <begin position="440"/>
        <end position="456"/>
    </location>
</feature>
<keyword evidence="3" id="KW-1185">Reference proteome</keyword>
<feature type="compositionally biased region" description="Basic and acidic residues" evidence="1">
    <location>
        <begin position="406"/>
        <end position="429"/>
    </location>
</feature>
<reference evidence="2 3" key="1">
    <citation type="submission" date="2022-05" db="EMBL/GenBank/DDBJ databases">
        <authorList>
            <consortium name="Genoscope - CEA"/>
            <person name="William W."/>
        </authorList>
    </citation>
    <scope>NUCLEOTIDE SEQUENCE [LARGE SCALE GENOMIC DNA]</scope>
</reference>
<dbReference type="EMBL" id="CALNXI010000012">
    <property type="protein sequence ID" value="CAH3014658.1"/>
    <property type="molecule type" value="Genomic_DNA"/>
</dbReference>
<evidence type="ECO:0000256" key="1">
    <source>
        <dbReference type="SAM" id="MobiDB-lite"/>
    </source>
</evidence>
<evidence type="ECO:0000313" key="2">
    <source>
        <dbReference type="EMBL" id="CAH3014658.1"/>
    </source>
</evidence>
<protein>
    <submittedName>
        <fullName evidence="2">Uncharacterized protein</fullName>
    </submittedName>
</protein>
<sequence length="480" mass="52994">MYTRIREKNYGTQLGFGAAEVAVKAVVVTSHMTYSILPKFSLAGKLKEGFEQKASQVDTMACNGLEFLQNKWLVAKGQTNKVIALGVEKLEQSDVAEVLITVTEAAVDYFKPPEENAKDQEKPGLPVVQTKVDRIRAVSYTIGDQGTKVLSLAASAGLGRARAAAQWTWNITQHLLQKIPVKAKHDLKIEVFLGICRELRTSRSHVTRVLPSGFRFEEIVGRKQKLRRSKRLTAKGDYHRIIDASEPFPVSPDRKRKYDKEEGEEALIEELIHVSETYKSDEDADYVPDDGEDEESESSGDDDDDDDDEDDDDDDDEDEDDGADEDEEQDEVGTKTLVKPATTVQAESKTEARGTVHVTFQGKTDTQIKTSVKQKPTTQGISPGKTVPKQKLSVKPEAKVQAILQEKAESKETGKTNQNRVEEQKDAGRYAKPNASNADTDPKKNEAPIADAKNKGQAENGTKTVDGGLIGVLKAFNNKM</sequence>
<feature type="region of interest" description="Disordered" evidence="1">
    <location>
        <begin position="273"/>
        <end position="465"/>
    </location>
</feature>
<organism evidence="2 3">
    <name type="scientific">Porites evermanni</name>
    <dbReference type="NCBI Taxonomy" id="104178"/>
    <lineage>
        <taxon>Eukaryota</taxon>
        <taxon>Metazoa</taxon>
        <taxon>Cnidaria</taxon>
        <taxon>Anthozoa</taxon>
        <taxon>Hexacorallia</taxon>
        <taxon>Scleractinia</taxon>
        <taxon>Fungiina</taxon>
        <taxon>Poritidae</taxon>
        <taxon>Porites</taxon>
    </lineage>
</organism>
<evidence type="ECO:0000313" key="3">
    <source>
        <dbReference type="Proteomes" id="UP001159427"/>
    </source>
</evidence>